<gene>
    <name evidence="2" type="ORF">HGRIS_012000</name>
</gene>
<reference evidence="3" key="1">
    <citation type="submission" date="2024-06" db="EMBL/GenBank/DDBJ databases">
        <title>Multi-omics analyses provide insights into the biosynthesis of the anticancer antibiotic pleurotin in Hohenbuehelia grisea.</title>
        <authorList>
            <person name="Weaver J.A."/>
            <person name="Alberti F."/>
        </authorList>
    </citation>
    <scope>NUCLEOTIDE SEQUENCE [LARGE SCALE GENOMIC DNA]</scope>
    <source>
        <strain evidence="3">T-177</strain>
    </source>
</reference>
<sequence length="229" mass="24909">MSASNALQAFKDAETTFQVSITSAAVAAKKAETAFWKEKTQIDICCGTLFEDIDKLYSDEKQHHLRPVIAQQNRQNVIASWDISPQFDGQRDALVRAIPTCLHAIERIVSMRHRAANLKFEKKRKVAEKADAEMADVSRPGPSVQSMVDKAITAHLKKLNLSKAKTKATPSTQGSSKTSQTPRSQAKAGPKPKKPAAKARQTAKDDAKKKGKGKASTGKPNCKGKGRAT</sequence>
<protein>
    <submittedName>
        <fullName evidence="2">Uncharacterized protein</fullName>
    </submittedName>
</protein>
<dbReference type="Proteomes" id="UP001556367">
    <property type="component" value="Unassembled WGS sequence"/>
</dbReference>
<evidence type="ECO:0000256" key="1">
    <source>
        <dbReference type="SAM" id="MobiDB-lite"/>
    </source>
</evidence>
<evidence type="ECO:0000313" key="3">
    <source>
        <dbReference type="Proteomes" id="UP001556367"/>
    </source>
</evidence>
<name>A0ABR3JWZ0_9AGAR</name>
<keyword evidence="3" id="KW-1185">Reference proteome</keyword>
<feature type="region of interest" description="Disordered" evidence="1">
    <location>
        <begin position="159"/>
        <end position="229"/>
    </location>
</feature>
<evidence type="ECO:0000313" key="2">
    <source>
        <dbReference type="EMBL" id="KAL0960376.1"/>
    </source>
</evidence>
<comment type="caution">
    <text evidence="2">The sequence shown here is derived from an EMBL/GenBank/DDBJ whole genome shotgun (WGS) entry which is preliminary data.</text>
</comment>
<organism evidence="2 3">
    <name type="scientific">Hohenbuehelia grisea</name>
    <dbReference type="NCBI Taxonomy" id="104357"/>
    <lineage>
        <taxon>Eukaryota</taxon>
        <taxon>Fungi</taxon>
        <taxon>Dikarya</taxon>
        <taxon>Basidiomycota</taxon>
        <taxon>Agaricomycotina</taxon>
        <taxon>Agaricomycetes</taxon>
        <taxon>Agaricomycetidae</taxon>
        <taxon>Agaricales</taxon>
        <taxon>Pleurotineae</taxon>
        <taxon>Pleurotaceae</taxon>
        <taxon>Hohenbuehelia</taxon>
    </lineage>
</organism>
<accession>A0ABR3JWZ0</accession>
<proteinExistence type="predicted"/>
<feature type="compositionally biased region" description="Polar residues" evidence="1">
    <location>
        <begin position="168"/>
        <end position="184"/>
    </location>
</feature>
<dbReference type="EMBL" id="JASNQZ010000002">
    <property type="protein sequence ID" value="KAL0960376.1"/>
    <property type="molecule type" value="Genomic_DNA"/>
</dbReference>